<dbReference type="PANTHER" id="PTHR31284:SF10">
    <property type="entry name" value="ACID PHOSPHATASE-LIKE PROTEIN"/>
    <property type="match status" value="1"/>
</dbReference>
<reference evidence="4" key="2">
    <citation type="submission" date="2020-04" db="EMBL/GenBank/DDBJ databases">
        <title>Deep metagenomics examines the oral microbiome during advanced dental caries in children, revealing novel taxa and co-occurrences with host molecules.</title>
        <authorList>
            <person name="Baker J.L."/>
            <person name="Morton J.T."/>
            <person name="Dinis M."/>
            <person name="Alvarez R."/>
            <person name="Tran N.C."/>
            <person name="Knight R."/>
            <person name="Edlund A."/>
        </authorList>
    </citation>
    <scope>NUCLEOTIDE SEQUENCE</scope>
    <source>
        <strain evidence="4">JCVI_23_bin.11</strain>
    </source>
</reference>
<dbReference type="KEGG" id="pmic:NW74_00645"/>
<dbReference type="SFLD" id="SFLDS00003">
    <property type="entry name" value="Haloacid_Dehalogenase"/>
    <property type="match status" value="1"/>
</dbReference>
<dbReference type="Gene3D" id="3.40.50.1000">
    <property type="entry name" value="HAD superfamily/HAD-like"/>
    <property type="match status" value="1"/>
</dbReference>
<reference evidence="5" key="3">
    <citation type="submission" date="2022-07" db="EMBL/GenBank/DDBJ databases">
        <title>Parvimonas micra travels from the subgingival sulcus of the human oral cavity to the colorectal adenocarcinoma.</title>
        <authorList>
            <person name="Conde-Perez K."/>
            <person name="Buetas E."/>
            <person name="Aja-Macaya P."/>
            <person name="Martin-De Arribas E."/>
            <person name="Iglesias-Corras I."/>
            <person name="Trigo-Tasende N."/>
            <person name="Nasser-Ali M."/>
            <person name="Estevez L.S."/>
            <person name="Rumbo-Feal S."/>
            <person name="Otero-Alen B."/>
            <person name="Noguera J.F."/>
            <person name="Concha A."/>
            <person name="Pardinas-Lopez S."/>
            <person name="Carda-Dieguez M."/>
            <person name="Gomez-Randulfe I."/>
            <person name="Martinez-Lago N."/>
            <person name="Ladra S."/>
            <person name="Aparicio L.A."/>
            <person name="Bou G."/>
            <person name="Mira A."/>
            <person name="Vallejo J.A."/>
            <person name="Poza M."/>
        </authorList>
    </citation>
    <scope>NUCLEOTIDE SEQUENCE</scope>
    <source>
        <strain evidence="6">PM102KC-G-1</strain>
        <strain evidence="5">PM79KC-AC-4</strain>
    </source>
</reference>
<dbReference type="EMBL" id="JANDZV010000006">
    <property type="protein sequence ID" value="MCZ7408077.1"/>
    <property type="molecule type" value="Genomic_DNA"/>
</dbReference>
<dbReference type="Pfam" id="PF03767">
    <property type="entry name" value="Acid_phosphat_B"/>
    <property type="match status" value="1"/>
</dbReference>
<dbReference type="SUPFAM" id="SSF56784">
    <property type="entry name" value="HAD-like"/>
    <property type="match status" value="1"/>
</dbReference>
<dbReference type="EMBL" id="CP009761">
    <property type="protein sequence ID" value="AIZ35982.1"/>
    <property type="molecule type" value="Genomic_DNA"/>
</dbReference>
<dbReference type="EMBL" id="CP101412">
    <property type="protein sequence ID" value="WBB30800.1"/>
    <property type="molecule type" value="Genomic_DNA"/>
</dbReference>
<dbReference type="AlphaFoldDB" id="A0A0B4RZH1"/>
<dbReference type="SFLD" id="SFLDG01125">
    <property type="entry name" value="C1.1:_Acid_Phosphatase_Like"/>
    <property type="match status" value="1"/>
</dbReference>
<feature type="signal peptide" evidence="2">
    <location>
        <begin position="1"/>
        <end position="23"/>
    </location>
</feature>
<dbReference type="InterPro" id="IPR023214">
    <property type="entry name" value="HAD_sf"/>
</dbReference>
<protein>
    <submittedName>
        <fullName evidence="3 4">5'-nucleotidase</fullName>
    </submittedName>
</protein>
<dbReference type="NCBIfam" id="TIGR01533">
    <property type="entry name" value="lipo_e_P4"/>
    <property type="match status" value="1"/>
</dbReference>
<dbReference type="PANTHER" id="PTHR31284">
    <property type="entry name" value="ACID PHOSPHATASE-LIKE PROTEIN"/>
    <property type="match status" value="1"/>
</dbReference>
<dbReference type="Proteomes" id="UP001141458">
    <property type="component" value="Unassembled WGS sequence"/>
</dbReference>
<keyword evidence="4" id="KW-0449">Lipoprotein</keyword>
<dbReference type="GO" id="GO:0009279">
    <property type="term" value="C:cell outer membrane"/>
    <property type="evidence" value="ECO:0007669"/>
    <property type="project" value="InterPro"/>
</dbReference>
<sequence>MFKKKSSLLLAMLLLLSACSAPAKKEAEAPKQQTETQEKKDKVNLPSQNLMAVTWYQTSAEAKALYTQGYNAAKKSLEEKIKNKAKGEKLAVVLDLDETVLDNSPIQAYYAINGKSYPEGWHEWVMYAKADVVYGAKEFLDFANKNDVSIYYVTDRNAETEFEATKKNLLEKELPLQSDGNLMLKAKGEKGKDARRKKIEETHKIVMLVGDNLHDFATPEDGSLKGRDKFVKDHANDWGDKYIMLPNPMYGSWEGTLYNNDFKKSDEEKDKLRKSALKVFNIEKNTVEEHK</sequence>
<evidence type="ECO:0000313" key="7">
    <source>
        <dbReference type="Proteomes" id="UP000031386"/>
    </source>
</evidence>
<dbReference type="PIRSF" id="PIRSF019271">
    <property type="entry name" value="Acid_Ptase_C"/>
    <property type="match status" value="1"/>
</dbReference>
<evidence type="ECO:0000313" key="4">
    <source>
        <dbReference type="EMBL" id="MBF1307390.1"/>
    </source>
</evidence>
<dbReference type="InterPro" id="IPR036412">
    <property type="entry name" value="HAD-like_sf"/>
</dbReference>
<keyword evidence="1 2" id="KW-0732">Signal</keyword>
<gene>
    <name evidence="4" type="ORF">HXM94_06400</name>
    <name evidence="6" type="ORF">NM222_07570</name>
    <name evidence="5" type="ORF">NND69_06915</name>
    <name evidence="3" type="ORF">NW74_00645</name>
</gene>
<dbReference type="InterPro" id="IPR006423">
    <property type="entry name" value="Lipo_e_P4"/>
</dbReference>
<evidence type="ECO:0000256" key="2">
    <source>
        <dbReference type="SAM" id="SignalP"/>
    </source>
</evidence>
<dbReference type="EMBL" id="JABZRE010000026">
    <property type="protein sequence ID" value="MBF1307390.1"/>
    <property type="molecule type" value="Genomic_DNA"/>
</dbReference>
<dbReference type="InterPro" id="IPR005519">
    <property type="entry name" value="Acid_phosphat_B-like"/>
</dbReference>
<dbReference type="OrthoDB" id="395856at2"/>
<feature type="chain" id="PRO_5042677132" evidence="2">
    <location>
        <begin position="24"/>
        <end position="291"/>
    </location>
</feature>
<dbReference type="PROSITE" id="PS51257">
    <property type="entry name" value="PROKAR_LIPOPROTEIN"/>
    <property type="match status" value="1"/>
</dbReference>
<reference evidence="3 7" key="1">
    <citation type="submission" date="2014-10" db="EMBL/GenBank/DDBJ databases">
        <title>Complete genome sequence of Parvimonas micra KCOM 1535 (= ChDC B708).</title>
        <authorList>
            <person name="Kook J.-K."/>
            <person name="Park S.-N."/>
            <person name="Lim Y.K."/>
            <person name="Roh H."/>
        </authorList>
    </citation>
    <scope>NUCLEOTIDE SEQUENCE [LARGE SCALE GENOMIC DNA]</scope>
    <source>
        <strain evidence="3">KCOM 1535</strain>
        <strain evidence="7">KCOM 1535 / ChDC B708</strain>
    </source>
</reference>
<evidence type="ECO:0000313" key="6">
    <source>
        <dbReference type="EMBL" id="WBB30800.1"/>
    </source>
</evidence>
<evidence type="ECO:0000313" key="5">
    <source>
        <dbReference type="EMBL" id="MCZ7408077.1"/>
    </source>
</evidence>
<keyword evidence="7" id="KW-1185">Reference proteome</keyword>
<dbReference type="Proteomes" id="UP000031386">
    <property type="component" value="Chromosome"/>
</dbReference>
<dbReference type="RefSeq" id="WP_029950157.1">
    <property type="nucleotide sequence ID" value="NZ_BHYQ01000012.1"/>
</dbReference>
<organism evidence="3 7">
    <name type="scientific">Parvimonas micra</name>
    <dbReference type="NCBI Taxonomy" id="33033"/>
    <lineage>
        <taxon>Bacteria</taxon>
        <taxon>Bacillati</taxon>
        <taxon>Bacillota</taxon>
        <taxon>Tissierellia</taxon>
        <taxon>Tissierellales</taxon>
        <taxon>Peptoniphilaceae</taxon>
        <taxon>Parvimonas</taxon>
    </lineage>
</organism>
<accession>A0A0B4RZH1</accession>
<name>A0A0B4RZH1_9FIRM</name>
<proteinExistence type="predicted"/>
<evidence type="ECO:0000313" key="3">
    <source>
        <dbReference type="EMBL" id="AIZ35982.1"/>
    </source>
</evidence>
<evidence type="ECO:0000256" key="1">
    <source>
        <dbReference type="ARBA" id="ARBA00022729"/>
    </source>
</evidence>
<dbReference type="Proteomes" id="UP001210690">
    <property type="component" value="Chromosome"/>
</dbReference>
<dbReference type="Proteomes" id="UP000758611">
    <property type="component" value="Unassembled WGS sequence"/>
</dbReference>